<evidence type="ECO:0008006" key="4">
    <source>
        <dbReference type="Google" id="ProtNLM"/>
    </source>
</evidence>
<accession>A0A4Q7NXE8</accession>
<evidence type="ECO:0000256" key="1">
    <source>
        <dbReference type="SAM" id="SignalP"/>
    </source>
</evidence>
<dbReference type="EMBL" id="SGXD01000001">
    <property type="protein sequence ID" value="RZS91670.1"/>
    <property type="molecule type" value="Genomic_DNA"/>
</dbReference>
<keyword evidence="3" id="KW-1185">Reference proteome</keyword>
<evidence type="ECO:0000313" key="3">
    <source>
        <dbReference type="Proteomes" id="UP000293638"/>
    </source>
</evidence>
<evidence type="ECO:0000313" key="2">
    <source>
        <dbReference type="EMBL" id="RZS91670.1"/>
    </source>
</evidence>
<organism evidence="2 3">
    <name type="scientific">Motilibacter rhizosphaerae</name>
    <dbReference type="NCBI Taxonomy" id="598652"/>
    <lineage>
        <taxon>Bacteria</taxon>
        <taxon>Bacillati</taxon>
        <taxon>Actinomycetota</taxon>
        <taxon>Actinomycetes</taxon>
        <taxon>Motilibacterales</taxon>
        <taxon>Motilibacteraceae</taxon>
        <taxon>Motilibacter</taxon>
    </lineage>
</organism>
<name>A0A4Q7NXE8_9ACTN</name>
<proteinExistence type="predicted"/>
<feature type="signal peptide" evidence="1">
    <location>
        <begin position="1"/>
        <end position="29"/>
    </location>
</feature>
<reference evidence="2 3" key="1">
    <citation type="submission" date="2019-02" db="EMBL/GenBank/DDBJ databases">
        <title>Genomic Encyclopedia of Type Strains, Phase IV (KMG-IV): sequencing the most valuable type-strain genomes for metagenomic binning, comparative biology and taxonomic classification.</title>
        <authorList>
            <person name="Goeker M."/>
        </authorList>
    </citation>
    <scope>NUCLEOTIDE SEQUENCE [LARGE SCALE GENOMIC DNA]</scope>
    <source>
        <strain evidence="2 3">DSM 45622</strain>
    </source>
</reference>
<feature type="chain" id="PRO_5020704466" description="Secreted protein" evidence="1">
    <location>
        <begin position="30"/>
        <end position="134"/>
    </location>
</feature>
<protein>
    <recommendedName>
        <fullName evidence="4">Secreted protein</fullName>
    </recommendedName>
</protein>
<dbReference type="Proteomes" id="UP000293638">
    <property type="component" value="Unassembled WGS sequence"/>
</dbReference>
<gene>
    <name evidence="2" type="ORF">EV189_0917</name>
</gene>
<keyword evidence="1" id="KW-0732">Signal</keyword>
<sequence>MSRKIGVMKLRLAVGLVLLVQLSPTAARADPAPLPRLDRDGLHHVLSVRAATGSRTYHVAGRTGTHELVAQVVCIGSGAELEMTLTGRGGSGGSARGACTGAPSDFISVERRAASVSVRVLAGSPRWSLLVEDE</sequence>
<comment type="caution">
    <text evidence="2">The sequence shown here is derived from an EMBL/GenBank/DDBJ whole genome shotgun (WGS) entry which is preliminary data.</text>
</comment>
<dbReference type="AlphaFoldDB" id="A0A4Q7NXE8"/>